<organism evidence="8">
    <name type="scientific">Pseudonocardia sp. Gsoil1536</name>
    <dbReference type="NCBI Taxonomy" id="1271883"/>
    <lineage>
        <taxon>Bacteria</taxon>
        <taxon>Bacillati</taxon>
        <taxon>Actinomycetota</taxon>
        <taxon>Actinomycetes</taxon>
        <taxon>Pseudonocardiales</taxon>
        <taxon>Pseudonocardiaceae</taxon>
        <taxon>Pseudonocardia</taxon>
    </lineage>
</organism>
<dbReference type="GO" id="GO:0008422">
    <property type="term" value="F:beta-glucosidase activity"/>
    <property type="evidence" value="ECO:0007669"/>
    <property type="project" value="UniProtKB-ARBA"/>
</dbReference>
<dbReference type="InterPro" id="IPR036962">
    <property type="entry name" value="Glyco_hydro_3_N_sf"/>
</dbReference>
<dbReference type="InterPro" id="IPR026891">
    <property type="entry name" value="Fn3-like"/>
</dbReference>
<dbReference type="GO" id="GO:0005975">
    <property type="term" value="P:carbohydrate metabolic process"/>
    <property type="evidence" value="ECO:0007669"/>
    <property type="project" value="InterPro"/>
</dbReference>
<keyword evidence="6 8" id="KW-0326">Glycosidase</keyword>
<dbReference type="Gene3D" id="3.40.50.1700">
    <property type="entry name" value="Glycoside hydrolase family 3 C-terminal domain"/>
    <property type="match status" value="1"/>
</dbReference>
<accession>L0EKB3</accession>
<dbReference type="SUPFAM" id="SSF51445">
    <property type="entry name" value="(Trans)glycosidases"/>
    <property type="match status" value="1"/>
</dbReference>
<dbReference type="InterPro" id="IPR017853">
    <property type="entry name" value="GH"/>
</dbReference>
<dbReference type="AlphaFoldDB" id="L0EKB3"/>
<dbReference type="Pfam" id="PF00933">
    <property type="entry name" value="Glyco_hydro_3"/>
    <property type="match status" value="1"/>
</dbReference>
<evidence type="ECO:0000259" key="7">
    <source>
        <dbReference type="SMART" id="SM01217"/>
    </source>
</evidence>
<dbReference type="PANTHER" id="PTHR42715">
    <property type="entry name" value="BETA-GLUCOSIDASE"/>
    <property type="match status" value="1"/>
</dbReference>
<evidence type="ECO:0000256" key="1">
    <source>
        <dbReference type="ARBA" id="ARBA00005336"/>
    </source>
</evidence>
<evidence type="ECO:0000256" key="4">
    <source>
        <dbReference type="ARBA" id="ARBA00058905"/>
    </source>
</evidence>
<dbReference type="InterPro" id="IPR036881">
    <property type="entry name" value="Glyco_hydro_3_C_sf"/>
</dbReference>
<comment type="similarity">
    <text evidence="1 6">Belongs to the glycosyl hydrolase 3 family.</text>
</comment>
<comment type="function">
    <text evidence="4">Catalyzes the hydrolysis of a non-reducing terminal alpha-L-arabinopyranosidic linkage in ginsenoside Rb2 (alpha-L-arabinopyranosyl-(1-&gt;6)-alpha-D-glucopyranosyl) to release alpha-D-glucopyranosyl (Rd). It is not able to hydrolyze alpha-L-arabinofuranosyl-(1-&gt;6)-alpha-D-glucopyranosyl (Rc).</text>
</comment>
<name>L0EKB3_9PSEU</name>
<dbReference type="InterPro" id="IPR001764">
    <property type="entry name" value="Glyco_hydro_3_N"/>
</dbReference>
<dbReference type="FunFam" id="2.60.40.10:FF:000495">
    <property type="entry name" value="Periplasmic beta-glucosidase"/>
    <property type="match status" value="1"/>
</dbReference>
<dbReference type="PROSITE" id="PS00775">
    <property type="entry name" value="GLYCOSYL_HYDROL_F3"/>
    <property type="match status" value="1"/>
</dbReference>
<sequence>MIDPVDLTLAEKASLASGGSFWSSKAVRDIPPVYFTDGPHGVRKQGEVTDHLGVAMSTPSTCFPPAAGLSQSWNPELVQRIGKALAQEARAQGVDVLLGPGVNIKRHPLGGRNFEYLSEDPILSSELGIAWVRGLQGEGIGASVKHFAANNQETDRHRISADIDPRALREIYLRSFQRVIQQAKPWTVMCAYNALNGVPVSENSFLLTQVLRDEWKYNGLVISDWGAVTDRVASARAGVDLEMPPSEGSDQLLLDAAHEGAIDIAIVDRIAERAIALATKTRHGRTTAPAADLKENHALAREAARQSIVLLKNDGALLPLTPGVAVAVIGHGAVAPRFQGAGSSFVNPTEVDIPFEELVGIGGPAVRFTQGHSVNGAGDDEALRDEAVAAARAADVAVVFLTADIESEGRDREDLDIPADQMALALAVHEANPRTIIVLARGGVVRLGELQACPAVLDGALLGQGIGRALAEVIYGIANPSGKLSETIPIRIEDAPAFGNFPGENGHVRYGEGLLVGYRGYDARKQEVSFPFGHGLSYTTFQYTDLEVQCVDGGLEARVTITNTGPRAGREVAQFYTSLQQSAVDRPLRELKGFASIELEPGQSGEVTAFIAQADLAYWDIRVNEWIVEGGTYEVSVGASSRDIRGTTFVDIIGDEVTVELNLHSTVGEFLANPVTAPILLEALSALVGPGEQTAVGGDVLTMISAAPLQSMLTLLGDNFDRAALDALLEAANVRTPQHVGQN</sequence>
<dbReference type="SUPFAM" id="SSF52279">
    <property type="entry name" value="Beta-D-glucan exohydrolase, C-terminal domain"/>
    <property type="match status" value="1"/>
</dbReference>
<dbReference type="Pfam" id="PF01915">
    <property type="entry name" value="Glyco_hydro_3_C"/>
    <property type="match status" value="1"/>
</dbReference>
<dbReference type="InterPro" id="IPR019800">
    <property type="entry name" value="Glyco_hydro_3_AS"/>
</dbReference>
<protein>
    <recommendedName>
        <fullName evidence="5">Exo-alpha-(1-&gt;6)-L-arabinopyranosidase</fullName>
    </recommendedName>
</protein>
<proteinExistence type="inferred from homology"/>
<dbReference type="Pfam" id="PF14310">
    <property type="entry name" value="Fn3-like"/>
    <property type="match status" value="1"/>
</dbReference>
<dbReference type="InterPro" id="IPR013783">
    <property type="entry name" value="Ig-like_fold"/>
</dbReference>
<evidence type="ECO:0000256" key="3">
    <source>
        <dbReference type="ARBA" id="ARBA00023277"/>
    </source>
</evidence>
<evidence type="ECO:0000256" key="6">
    <source>
        <dbReference type="RuleBase" id="RU361161"/>
    </source>
</evidence>
<dbReference type="PRINTS" id="PR00133">
    <property type="entry name" value="GLHYDRLASE3"/>
</dbReference>
<keyword evidence="3" id="KW-0119">Carbohydrate metabolism</keyword>
<dbReference type="SMART" id="SM01217">
    <property type="entry name" value="Fn3_like"/>
    <property type="match status" value="1"/>
</dbReference>
<dbReference type="Gene3D" id="2.60.40.10">
    <property type="entry name" value="Immunoglobulins"/>
    <property type="match status" value="1"/>
</dbReference>
<dbReference type="PANTHER" id="PTHR42715:SF10">
    <property type="entry name" value="BETA-GLUCOSIDASE"/>
    <property type="match status" value="1"/>
</dbReference>
<keyword evidence="2 6" id="KW-0378">Hydrolase</keyword>
<reference evidence="8" key="1">
    <citation type="submission" date="2012-10" db="EMBL/GenBank/DDBJ databases">
        <authorList>
            <person name="Cui C."/>
        </authorList>
    </citation>
    <scope>NUCLEOTIDE SEQUENCE</scope>
    <source>
        <strain evidence="8">Gsoil1536</strain>
    </source>
</reference>
<dbReference type="Gene3D" id="3.20.20.300">
    <property type="entry name" value="Glycoside hydrolase, family 3, N-terminal domain"/>
    <property type="match status" value="1"/>
</dbReference>
<dbReference type="EMBL" id="JX960416">
    <property type="protein sequence ID" value="AGA60134.1"/>
    <property type="molecule type" value="Genomic_DNA"/>
</dbReference>
<feature type="domain" description="Fibronectin type III-like" evidence="7">
    <location>
        <begin position="571"/>
        <end position="641"/>
    </location>
</feature>
<evidence type="ECO:0000313" key="8">
    <source>
        <dbReference type="EMBL" id="AGA60134.1"/>
    </source>
</evidence>
<evidence type="ECO:0000256" key="5">
    <source>
        <dbReference type="ARBA" id="ARBA00074219"/>
    </source>
</evidence>
<dbReference type="InterPro" id="IPR002772">
    <property type="entry name" value="Glyco_hydro_3_C"/>
</dbReference>
<dbReference type="InterPro" id="IPR050288">
    <property type="entry name" value="Cellulose_deg_GH3"/>
</dbReference>
<evidence type="ECO:0000256" key="2">
    <source>
        <dbReference type="ARBA" id="ARBA00022801"/>
    </source>
</evidence>